<reference evidence="20 21" key="1">
    <citation type="submission" date="2024-01" db="EMBL/GenBank/DDBJ databases">
        <title>The genome of the rayed Mediterranean limpet Patella caerulea (Linnaeus, 1758).</title>
        <authorList>
            <person name="Anh-Thu Weber A."/>
            <person name="Halstead-Nussloch G."/>
        </authorList>
    </citation>
    <scope>NUCLEOTIDE SEQUENCE [LARGE SCALE GENOMIC DNA]</scope>
    <source>
        <strain evidence="20">AATW-2023a</strain>
        <tissue evidence="20">Whole specimen</tissue>
    </source>
</reference>
<protein>
    <recommendedName>
        <fullName evidence="16">Host cell factor 1</fullName>
    </recommendedName>
    <alternativeName>
        <fullName evidence="17">C1 factor</fullName>
    </alternativeName>
</protein>
<dbReference type="GO" id="GO:0005737">
    <property type="term" value="C:cytoplasm"/>
    <property type="evidence" value="ECO:0007669"/>
    <property type="project" value="UniProtKB-SubCell"/>
</dbReference>
<dbReference type="InterPro" id="IPR003961">
    <property type="entry name" value="FN3_dom"/>
</dbReference>
<name>A0AAN8JEE9_PATCE</name>
<evidence type="ECO:0000313" key="21">
    <source>
        <dbReference type="Proteomes" id="UP001347796"/>
    </source>
</evidence>
<dbReference type="GO" id="GO:0035097">
    <property type="term" value="C:histone methyltransferase complex"/>
    <property type="evidence" value="ECO:0007669"/>
    <property type="project" value="TreeGrafter"/>
</dbReference>
<evidence type="ECO:0000256" key="18">
    <source>
        <dbReference type="SAM" id="MobiDB-lite"/>
    </source>
</evidence>
<evidence type="ECO:0000256" key="8">
    <source>
        <dbReference type="ARBA" id="ARBA00022737"/>
    </source>
</evidence>
<keyword evidence="5" id="KW-0963">Cytoplasm</keyword>
<dbReference type="InterPro" id="IPR043536">
    <property type="entry name" value="HCF1/2"/>
</dbReference>
<feature type="region of interest" description="Disordered" evidence="18">
    <location>
        <begin position="1123"/>
        <end position="1200"/>
    </location>
</feature>
<dbReference type="CDD" id="cd00063">
    <property type="entry name" value="FN3"/>
    <property type="match status" value="2"/>
</dbReference>
<evidence type="ECO:0000256" key="3">
    <source>
        <dbReference type="ARBA" id="ARBA00022441"/>
    </source>
</evidence>
<keyword evidence="13" id="KW-0325">Glycoprotein</keyword>
<keyword evidence="12" id="KW-0007">Acetylation</keyword>
<evidence type="ECO:0000256" key="14">
    <source>
        <dbReference type="ARBA" id="ARBA00023242"/>
    </source>
</evidence>
<dbReference type="SUPFAM" id="SSF49265">
    <property type="entry name" value="Fibronectin type III"/>
    <property type="match status" value="2"/>
</dbReference>
<sequence length="1523" mass="156886">MAAPILKWKRVTNSTGPCPRPRHGHRAVAIKDLMIVFGGGNEGIVDELHVYNTTTNQWFVPAVRGDIPPGCAAYGFVCDGTRILVFGGMVEYGKYSNELYELQASRWEWKRLKPKPPKNHTIPCPRLGHSFCMLGSKAYLFGGLANDSEDPKNNIPRYLNDLYALEMKSTSNSMTWEYPVTNGQPPPPRESHSCVGYAEKDGRHPRLLIYGGMSGCRLGDLWQCEIDTYTWVKPTVQGVPPLPRSLHTATVIGNRMFVFGGWVPLVMDDVKVATHEKEWKCTNTLASLNLESNSWEPLAMEVFEDALPRARAGQCSVAINTRLYIWSGRDGYRKAWNNQVCFKDLWFLETEKPPSPSRVQLVRASTNTLEVCWGSVPTADAYLLQLQKYDLPPSQAMSPTAVPAGSSLAKPLVPNQPQMIRSPGGAIRPLGAVSIGSISFSSPQTIKVNATPRQKSPVTITPISSGLRVASPQIISLSQGQKPAVLQGQTTTAGGQMTGIAALAAAAAATQKIPGTPNTPGTPQTIRTVSGVKVVTPTVVTPSGVRFPGKMQGATISPGTQTIRVAPPGTTILKTGGHVAGGKQIITVHKAGGSISSHPQIVTLVKTTQGMTVATNKGALPQGATIVKLVTSQAGGTKPSAIIASSKPGQTPSNILGISSVQPTGHSKNITTVIKTIPTSMFSMAKAGMTGLTSTQSGTKTIVIAAPKGSTGTLNTPTKLITKVSGGHTGSGNTQFIVVSPQGGTTQGSTFLGGSKPVTVTNLQTATSLAASQSKPVVTILGAGQTGAGKIIAQGMPGQSIASTIQGTSILSTQSIKSTTGTPTISLIAQQTPGDSISTVAKQLVTIPSTITSAGKPPVQITISPVVKTNPGTNVTAASITGDCGTPHGCPGDGTDTQATGDCGTPHGCPGDGTDTQATGDCGTPHGCPGDGTETTATGDCGTPHGCPGDGTETATADCGTPHGCPGDGIPAQSIGDCGTPHGCPGNETPAAATGDCGTPHGCPGDGSPVVSTGDCGTPHGCPGDGTGNQTGDCGTPHGCPGDGGTESKTDDCGTPHGCPGDGSETQATGDCGTPHGCPGDDAPAQSIGDCGTPHGCPGDGTETKTTGDCGTPHGCPGDSTETQATGDCGTPHGCPGDGTETQATGEVPVQNQEENTPMEGVQATEPTTQSAENESTDKPTEEPMDTTASAAATDSTDTTVKLEPSDAALNTTENSATRTTPATDAAVAISSATDSSDPLATLASAAVSSARSTVKQEPDGVNQAANGIKTEPMDKILMPVKRDANQWFDVGIIKSTSTVVSHYHLPSDGGQNNGDDIDVVNVPDHSILKRQELQPGTAYKFRVAGINACGRGPFSEVSAFKTCLPGFPGAPSAIKISKSVEGAHLSWEPPQNTAGKITEYSVYLAVRNAATATQDQKPGTPAQLAFVRVYCGPNPSCVVTTSSLTSAHIDYTTKPAIIFRIAARNEKGYGPATQVRWLQDASQSPLSAKVAVKHKLPSGPDVKTPITLSGAAMVKKVKTEDE</sequence>
<dbReference type="Gene3D" id="2.120.10.80">
    <property type="entry name" value="Kelch-type beta propeller"/>
    <property type="match status" value="2"/>
</dbReference>
<evidence type="ECO:0000259" key="19">
    <source>
        <dbReference type="PROSITE" id="PS50853"/>
    </source>
</evidence>
<keyword evidence="10" id="KW-0832">Ubl conjugation</keyword>
<feature type="compositionally biased region" description="Polar residues" evidence="18">
    <location>
        <begin position="1140"/>
        <end position="1156"/>
    </location>
</feature>
<comment type="subcellular location">
    <subcellularLocation>
        <location evidence="2">Cytoplasm</location>
    </subcellularLocation>
    <subcellularLocation>
        <location evidence="1">Nucleus</location>
    </subcellularLocation>
</comment>
<dbReference type="Gene3D" id="2.60.40.10">
    <property type="entry name" value="Immunoglobulins"/>
    <property type="match status" value="2"/>
</dbReference>
<dbReference type="FunFam" id="2.60.40.10:FF:000443">
    <property type="entry name" value="host cell factor 1"/>
    <property type="match status" value="1"/>
</dbReference>
<dbReference type="GO" id="GO:0006338">
    <property type="term" value="P:chromatin remodeling"/>
    <property type="evidence" value="ECO:0007669"/>
    <property type="project" value="TreeGrafter"/>
</dbReference>
<evidence type="ECO:0000256" key="13">
    <source>
        <dbReference type="ARBA" id="ARBA00023180"/>
    </source>
</evidence>
<proteinExistence type="predicted"/>
<evidence type="ECO:0000256" key="4">
    <source>
        <dbReference type="ARBA" id="ARBA00022481"/>
    </source>
</evidence>
<keyword evidence="7" id="KW-0597">Phosphoprotein</keyword>
<dbReference type="Pfam" id="PF13854">
    <property type="entry name" value="Kelch_HCF"/>
    <property type="match status" value="1"/>
</dbReference>
<dbReference type="InterPro" id="IPR059124">
    <property type="entry name" value="Kelch_HCF"/>
</dbReference>
<dbReference type="GO" id="GO:0003713">
    <property type="term" value="F:transcription coactivator activity"/>
    <property type="evidence" value="ECO:0007669"/>
    <property type="project" value="TreeGrafter"/>
</dbReference>
<evidence type="ECO:0000256" key="11">
    <source>
        <dbReference type="ARBA" id="ARBA00022853"/>
    </source>
</evidence>
<feature type="compositionally biased region" description="Polar residues" evidence="18">
    <location>
        <begin position="1165"/>
        <end position="1174"/>
    </location>
</feature>
<accession>A0AAN8JEE9</accession>
<keyword evidence="9" id="KW-0068">Autocatalytic cleavage</keyword>
<dbReference type="FunFam" id="2.120.10.80:FF:000008">
    <property type="entry name" value="host cell factor 1 isoform X1"/>
    <property type="match status" value="1"/>
</dbReference>
<keyword evidence="21" id="KW-1185">Reference proteome</keyword>
<keyword evidence="8" id="KW-0677">Repeat</keyword>
<keyword evidence="6" id="KW-1017">Isopeptide bond</keyword>
<evidence type="ECO:0000256" key="1">
    <source>
        <dbReference type="ARBA" id="ARBA00004123"/>
    </source>
</evidence>
<evidence type="ECO:0000256" key="9">
    <source>
        <dbReference type="ARBA" id="ARBA00022813"/>
    </source>
</evidence>
<dbReference type="Gene3D" id="6.10.250.2590">
    <property type="match status" value="1"/>
</dbReference>
<evidence type="ECO:0000256" key="12">
    <source>
        <dbReference type="ARBA" id="ARBA00022990"/>
    </source>
</evidence>
<dbReference type="PANTHER" id="PTHR46003:SF1">
    <property type="entry name" value="HOST CELL FACTOR"/>
    <property type="match status" value="1"/>
</dbReference>
<comment type="caution">
    <text evidence="20">The sequence shown here is derived from an EMBL/GenBank/DDBJ whole genome shotgun (WGS) entry which is preliminary data.</text>
</comment>
<organism evidence="20 21">
    <name type="scientific">Patella caerulea</name>
    <name type="common">Rayed Mediterranean limpet</name>
    <dbReference type="NCBI Taxonomy" id="87958"/>
    <lineage>
        <taxon>Eukaryota</taxon>
        <taxon>Metazoa</taxon>
        <taxon>Spiralia</taxon>
        <taxon>Lophotrochozoa</taxon>
        <taxon>Mollusca</taxon>
        <taxon>Gastropoda</taxon>
        <taxon>Patellogastropoda</taxon>
        <taxon>Patelloidea</taxon>
        <taxon>Patellidae</taxon>
        <taxon>Patella</taxon>
    </lineage>
</organism>
<dbReference type="InterPro" id="IPR036116">
    <property type="entry name" value="FN3_sf"/>
</dbReference>
<keyword evidence="14" id="KW-0539">Nucleus</keyword>
<keyword evidence="15" id="KW-0131">Cell cycle</keyword>
<dbReference type="Proteomes" id="UP001347796">
    <property type="component" value="Unassembled WGS sequence"/>
</dbReference>
<evidence type="ECO:0000256" key="15">
    <source>
        <dbReference type="ARBA" id="ARBA00023306"/>
    </source>
</evidence>
<dbReference type="EMBL" id="JAZGQO010000010">
    <property type="protein sequence ID" value="KAK6176596.1"/>
    <property type="molecule type" value="Genomic_DNA"/>
</dbReference>
<evidence type="ECO:0000256" key="16">
    <source>
        <dbReference type="ARBA" id="ARBA00074287"/>
    </source>
</evidence>
<evidence type="ECO:0000313" key="20">
    <source>
        <dbReference type="EMBL" id="KAK6176596.1"/>
    </source>
</evidence>
<evidence type="ECO:0000256" key="10">
    <source>
        <dbReference type="ARBA" id="ARBA00022843"/>
    </source>
</evidence>
<dbReference type="InterPro" id="IPR013783">
    <property type="entry name" value="Ig-like_fold"/>
</dbReference>
<dbReference type="PANTHER" id="PTHR46003">
    <property type="entry name" value="HOST CELL FACTOR"/>
    <property type="match status" value="1"/>
</dbReference>
<feature type="compositionally biased region" description="Low complexity" evidence="18">
    <location>
        <begin position="1186"/>
        <end position="1200"/>
    </location>
</feature>
<evidence type="ECO:0000256" key="6">
    <source>
        <dbReference type="ARBA" id="ARBA00022499"/>
    </source>
</evidence>
<gene>
    <name evidence="20" type="ORF">SNE40_014849</name>
</gene>
<keyword evidence="3" id="KW-0880">Kelch repeat</keyword>
<dbReference type="PROSITE" id="PS50853">
    <property type="entry name" value="FN3"/>
    <property type="match status" value="1"/>
</dbReference>
<feature type="domain" description="Fibronectin type-III" evidence="19">
    <location>
        <begin position="1272"/>
        <end position="1366"/>
    </location>
</feature>
<evidence type="ECO:0000256" key="5">
    <source>
        <dbReference type="ARBA" id="ARBA00022490"/>
    </source>
</evidence>
<evidence type="ECO:0000256" key="17">
    <source>
        <dbReference type="ARBA" id="ARBA00081526"/>
    </source>
</evidence>
<dbReference type="SUPFAM" id="SSF117281">
    <property type="entry name" value="Kelch motif"/>
    <property type="match status" value="1"/>
</dbReference>
<evidence type="ECO:0000256" key="2">
    <source>
        <dbReference type="ARBA" id="ARBA00004496"/>
    </source>
</evidence>
<dbReference type="FunFam" id="2.120.10.80:FF:000015">
    <property type="entry name" value="host cell factor 1 isoform X1"/>
    <property type="match status" value="1"/>
</dbReference>
<dbReference type="InterPro" id="IPR015915">
    <property type="entry name" value="Kelch-typ_b-propeller"/>
</dbReference>
<dbReference type="FunFam" id="2.60.40.10:FF:000259">
    <property type="entry name" value="Host cell factor 1 (Predicted)"/>
    <property type="match status" value="1"/>
</dbReference>
<evidence type="ECO:0000256" key="7">
    <source>
        <dbReference type="ARBA" id="ARBA00022553"/>
    </source>
</evidence>
<keyword evidence="4" id="KW-0488">Methylation</keyword>
<keyword evidence="11" id="KW-0156">Chromatin regulator</keyword>